<dbReference type="SMART" id="SM00862">
    <property type="entry name" value="Trans_reg_C"/>
    <property type="match status" value="1"/>
</dbReference>
<feature type="domain" description="OmpR/PhoB-type" evidence="5">
    <location>
        <begin position="10"/>
        <end position="114"/>
    </location>
</feature>
<reference evidence="6 7" key="1">
    <citation type="submission" date="2020-07" db="EMBL/GenBank/DDBJ databases">
        <title>Sequencing the genomes of 1000 actinobacteria strains.</title>
        <authorList>
            <person name="Klenk H.-P."/>
        </authorList>
    </citation>
    <scope>NUCLEOTIDE SEQUENCE [LARGE SCALE GENOMIC DNA]</scope>
    <source>
        <strain evidence="6 7">DSM 44749</strain>
    </source>
</reference>
<dbReference type="SUPFAM" id="SSF46894">
    <property type="entry name" value="C-terminal effector domain of the bipartite response regulators"/>
    <property type="match status" value="1"/>
</dbReference>
<evidence type="ECO:0000256" key="1">
    <source>
        <dbReference type="ARBA" id="ARBA00005820"/>
    </source>
</evidence>
<dbReference type="Pfam" id="PF03704">
    <property type="entry name" value="BTAD"/>
    <property type="match status" value="1"/>
</dbReference>
<evidence type="ECO:0000259" key="5">
    <source>
        <dbReference type="PROSITE" id="PS51755"/>
    </source>
</evidence>
<dbReference type="InterPro" id="IPR011990">
    <property type="entry name" value="TPR-like_helical_dom_sf"/>
</dbReference>
<evidence type="ECO:0000313" key="7">
    <source>
        <dbReference type="Proteomes" id="UP000549695"/>
    </source>
</evidence>
<accession>A0A852VXC3</accession>
<dbReference type="InterPro" id="IPR036388">
    <property type="entry name" value="WH-like_DNA-bd_sf"/>
</dbReference>
<comment type="caution">
    <text evidence="6">The sequence shown here is derived from an EMBL/GenBank/DDBJ whole genome shotgun (WGS) entry which is preliminary data.</text>
</comment>
<dbReference type="InterPro" id="IPR027417">
    <property type="entry name" value="P-loop_NTPase"/>
</dbReference>
<dbReference type="CDD" id="cd15831">
    <property type="entry name" value="BTAD"/>
    <property type="match status" value="1"/>
</dbReference>
<dbReference type="SMART" id="SM01043">
    <property type="entry name" value="BTAD"/>
    <property type="match status" value="1"/>
</dbReference>
<feature type="DNA-binding region" description="OmpR/PhoB-type" evidence="3">
    <location>
        <begin position="10"/>
        <end position="114"/>
    </location>
</feature>
<dbReference type="RefSeq" id="WP_179760643.1">
    <property type="nucleotide sequence ID" value="NZ_BAAAJZ010000008.1"/>
</dbReference>
<dbReference type="Gene3D" id="1.10.10.10">
    <property type="entry name" value="Winged helix-like DNA-binding domain superfamily/Winged helix DNA-binding domain"/>
    <property type="match status" value="1"/>
</dbReference>
<name>A0A852VXC3_PSEA5</name>
<feature type="compositionally biased region" description="Low complexity" evidence="4">
    <location>
        <begin position="274"/>
        <end position="284"/>
    </location>
</feature>
<evidence type="ECO:0000256" key="4">
    <source>
        <dbReference type="SAM" id="MobiDB-lite"/>
    </source>
</evidence>
<sequence>MSGPAVPAEAVSPQASSLQLSVLGGVRASRDGDDLALGGPRPRALLAALVVAAGRPATEDLLIDAVWDSEPAPAAKQALHTYVARLRGVLEPGRSARGAATVLVRGSGGYTLALRPEQVDVWAMRELAARGATALAQRRPHEAVSVLDLALATGDGTPFGDLADRAFLAAEVAALTELRAGIREDRAAAALATGEDVTLLDDLAALTTEYPLRERAWELRARALYRAGRQADALAVLRTARDLLAEELGVDPGPGLAATERAVLAHDPELLHRAPAADAPAPAAGTTRRPLPVPSTALLGRDDDLVRLRAALDAHRLVTVVGPGGVGKTRVALALAADAGGPVWWAELADLAPGTSGALLAPVVAEAAGVLTAQGADQLAAALAGAPGLLVLDNCEHVLDAVAELLTTLLPACPGVRVVATSREPVDLPGEQLLELAPLSSAAAEQLFLDRASAAAPGAAPTGDDRARVAEVCARLDGLPLAVELAAARSRTLSVGEIADALDDRFSLLVGAGRGTPARHRSLEHTIALSVDDLGPADRRLFGALSVFTGGFDAAAAAAVAGVPVRDGLATLVAKSLVGVDTGAPGPRRFALLETLRAFGDTLLDDAARTAARTAHRRWVLDVVTEADAAWLGHDAARWFGRVRAEQPNVRAAFGAALADGGAAAVDDALRLAGAMGWYWYRFGRVAEGIGWATAALAAAGPDADPEAVGLAHFASGPLRYLAGDPAGAAADVAAGLERMDPARHPTKVARGLAFRAYLAAAADPAAAQALLGEALAVSRAAGDGPGESETLMAAGHLARLGGDTATALDVLRSAVAVARRAGHGFADGSSRWHLVKTLLDRGDPAALDEAESLVRFLGGEPDVTSWLVAVHTLAGALGQSGDGARGARLLGAVSAVGGEVGYRPEEMDPQDSERNVALVRAALGGSAERYATAFTEGVAGGRAAIAAVLDELGDGGTVATRVVGRSA</sequence>
<dbReference type="PANTHER" id="PTHR47691">
    <property type="entry name" value="REGULATOR-RELATED"/>
    <property type="match status" value="1"/>
</dbReference>
<dbReference type="AlphaFoldDB" id="A0A852VXC3"/>
<evidence type="ECO:0000256" key="2">
    <source>
        <dbReference type="ARBA" id="ARBA00023125"/>
    </source>
</evidence>
<dbReference type="SUPFAM" id="SSF48452">
    <property type="entry name" value="TPR-like"/>
    <property type="match status" value="1"/>
</dbReference>
<evidence type="ECO:0000313" key="6">
    <source>
        <dbReference type="EMBL" id="NYG01137.1"/>
    </source>
</evidence>
<dbReference type="InterPro" id="IPR001867">
    <property type="entry name" value="OmpR/PhoB-type_DNA-bd"/>
</dbReference>
<gene>
    <name evidence="6" type="ORF">HDA37_001422</name>
</gene>
<proteinExistence type="inferred from homology"/>
<dbReference type="GO" id="GO:0006355">
    <property type="term" value="P:regulation of DNA-templated transcription"/>
    <property type="evidence" value="ECO:0007669"/>
    <property type="project" value="InterPro"/>
</dbReference>
<comment type="similarity">
    <text evidence="1">Belongs to the AfsR/DnrI/RedD regulatory family.</text>
</comment>
<dbReference type="InterPro" id="IPR003593">
    <property type="entry name" value="AAA+_ATPase"/>
</dbReference>
<organism evidence="6 7">
    <name type="scientific">Pseudonocardia alni</name>
    <name type="common">Amycolata alni</name>
    <dbReference type="NCBI Taxonomy" id="33907"/>
    <lineage>
        <taxon>Bacteria</taxon>
        <taxon>Bacillati</taxon>
        <taxon>Actinomycetota</taxon>
        <taxon>Actinomycetes</taxon>
        <taxon>Pseudonocardiales</taxon>
        <taxon>Pseudonocardiaceae</taxon>
        <taxon>Pseudonocardia</taxon>
    </lineage>
</organism>
<dbReference type="Gene3D" id="1.25.40.10">
    <property type="entry name" value="Tetratricopeptide repeat domain"/>
    <property type="match status" value="2"/>
</dbReference>
<dbReference type="Pfam" id="PF00486">
    <property type="entry name" value="Trans_reg_C"/>
    <property type="match status" value="1"/>
</dbReference>
<dbReference type="InterPro" id="IPR016032">
    <property type="entry name" value="Sig_transdc_resp-reg_C-effctor"/>
</dbReference>
<protein>
    <submittedName>
        <fullName evidence="6">ATPase/DNA-binding SARP family transcriptional activator</fullName>
    </submittedName>
</protein>
<dbReference type="InterPro" id="IPR005158">
    <property type="entry name" value="BTAD"/>
</dbReference>
<evidence type="ECO:0000256" key="3">
    <source>
        <dbReference type="PROSITE-ProRule" id="PRU01091"/>
    </source>
</evidence>
<dbReference type="GO" id="GO:0000160">
    <property type="term" value="P:phosphorelay signal transduction system"/>
    <property type="evidence" value="ECO:0007669"/>
    <property type="project" value="InterPro"/>
</dbReference>
<dbReference type="Gene3D" id="3.40.50.300">
    <property type="entry name" value="P-loop containing nucleotide triphosphate hydrolases"/>
    <property type="match status" value="1"/>
</dbReference>
<dbReference type="GeneID" id="98051218"/>
<dbReference type="GO" id="GO:0003677">
    <property type="term" value="F:DNA binding"/>
    <property type="evidence" value="ECO:0007669"/>
    <property type="project" value="UniProtKB-UniRule"/>
</dbReference>
<feature type="region of interest" description="Disordered" evidence="4">
    <location>
        <begin position="274"/>
        <end position="294"/>
    </location>
</feature>
<keyword evidence="7" id="KW-1185">Reference proteome</keyword>
<dbReference type="PANTHER" id="PTHR47691:SF3">
    <property type="entry name" value="HTH-TYPE TRANSCRIPTIONAL REGULATOR RV0890C-RELATED"/>
    <property type="match status" value="1"/>
</dbReference>
<keyword evidence="2 3" id="KW-0238">DNA-binding</keyword>
<dbReference type="SMART" id="SM00382">
    <property type="entry name" value="AAA"/>
    <property type="match status" value="1"/>
</dbReference>
<dbReference type="SUPFAM" id="SSF52540">
    <property type="entry name" value="P-loop containing nucleoside triphosphate hydrolases"/>
    <property type="match status" value="1"/>
</dbReference>
<dbReference type="EMBL" id="JACCCZ010000001">
    <property type="protein sequence ID" value="NYG01137.1"/>
    <property type="molecule type" value="Genomic_DNA"/>
</dbReference>
<dbReference type="Proteomes" id="UP000549695">
    <property type="component" value="Unassembled WGS sequence"/>
</dbReference>
<dbReference type="PROSITE" id="PS51755">
    <property type="entry name" value="OMPR_PHOB"/>
    <property type="match status" value="1"/>
</dbReference>